<evidence type="ECO:0000256" key="6">
    <source>
        <dbReference type="ARBA" id="ARBA00022842"/>
    </source>
</evidence>
<keyword evidence="8 10" id="KW-0717">Septation</keyword>
<evidence type="ECO:0000256" key="5">
    <source>
        <dbReference type="ARBA" id="ARBA00022741"/>
    </source>
</evidence>
<reference evidence="12 13" key="1">
    <citation type="submission" date="2018-12" db="EMBL/GenBank/DDBJ databases">
        <authorList>
            <person name="Chong R.A."/>
        </authorList>
    </citation>
    <scope>NUCLEOTIDE SEQUENCE [LARGE SCALE GENOMIC DNA]</scope>
    <source>
        <strain evidence="12 13">Lps</strain>
    </source>
</reference>
<comment type="cofactor">
    <cofactor evidence="1">
        <name>Mg(2+)</name>
        <dbReference type="ChEBI" id="CHEBI:18420"/>
    </cofactor>
</comment>
<evidence type="ECO:0000256" key="2">
    <source>
        <dbReference type="ARBA" id="ARBA00009638"/>
    </source>
</evidence>
<keyword evidence="7 10" id="KW-0342">GTP-binding</keyword>
<dbReference type="EMBL" id="CP034870">
    <property type="protein sequence ID" value="QCI22278.1"/>
    <property type="molecule type" value="Genomic_DNA"/>
</dbReference>
<accession>A0A4D6Y7S8</accession>
<organism evidence="12 13">
    <name type="scientific">Buchnera aphidicola</name>
    <name type="common">Lipaphis pseudobrassicae</name>
    <dbReference type="NCBI Taxonomy" id="1258543"/>
    <lineage>
        <taxon>Bacteria</taxon>
        <taxon>Pseudomonadati</taxon>
        <taxon>Pseudomonadota</taxon>
        <taxon>Gammaproteobacteria</taxon>
        <taxon>Enterobacterales</taxon>
        <taxon>Erwiniaceae</taxon>
        <taxon>Buchnera</taxon>
    </lineage>
</organism>
<name>A0A4D6Y7S8_9GAMM</name>
<dbReference type="GO" id="GO:0005525">
    <property type="term" value="F:GTP binding"/>
    <property type="evidence" value="ECO:0007669"/>
    <property type="project" value="UniProtKB-UniRule"/>
</dbReference>
<dbReference type="PROSITE" id="PS51706">
    <property type="entry name" value="G_ENGB"/>
    <property type="match status" value="1"/>
</dbReference>
<comment type="similarity">
    <text evidence="2 10">Belongs to the TRAFAC class TrmE-Era-EngA-EngB-Septin-like GTPase superfamily. EngB GTPase family.</text>
</comment>
<keyword evidence="5 10" id="KW-0547">Nucleotide-binding</keyword>
<dbReference type="Pfam" id="PF01926">
    <property type="entry name" value="MMR_HSR1"/>
    <property type="match status" value="1"/>
</dbReference>
<dbReference type="GO" id="GO:0005829">
    <property type="term" value="C:cytosol"/>
    <property type="evidence" value="ECO:0007669"/>
    <property type="project" value="TreeGrafter"/>
</dbReference>
<evidence type="ECO:0000256" key="4">
    <source>
        <dbReference type="ARBA" id="ARBA00022723"/>
    </source>
</evidence>
<dbReference type="FunFam" id="3.40.50.300:FF:000098">
    <property type="entry name" value="Probable GTP-binding protein EngB"/>
    <property type="match status" value="1"/>
</dbReference>
<dbReference type="CDD" id="cd01876">
    <property type="entry name" value="YihA_EngB"/>
    <property type="match status" value="1"/>
</dbReference>
<dbReference type="PANTHER" id="PTHR11649">
    <property type="entry name" value="MSS1/TRME-RELATED GTP-BINDING PROTEIN"/>
    <property type="match status" value="1"/>
</dbReference>
<evidence type="ECO:0000259" key="11">
    <source>
        <dbReference type="PROSITE" id="PS51706"/>
    </source>
</evidence>
<dbReference type="OrthoDB" id="9804921at2"/>
<keyword evidence="3 10" id="KW-0132">Cell division</keyword>
<dbReference type="InterPro" id="IPR030393">
    <property type="entry name" value="G_ENGB_dom"/>
</dbReference>
<evidence type="ECO:0000256" key="10">
    <source>
        <dbReference type="HAMAP-Rule" id="MF_00321"/>
    </source>
</evidence>
<dbReference type="NCBIfam" id="TIGR03598">
    <property type="entry name" value="GTPase_YsxC"/>
    <property type="match status" value="1"/>
</dbReference>
<dbReference type="Proteomes" id="UP000298564">
    <property type="component" value="Chromosome"/>
</dbReference>
<dbReference type="InterPro" id="IPR006073">
    <property type="entry name" value="GTP-bd"/>
</dbReference>
<keyword evidence="4" id="KW-0479">Metal-binding</keyword>
<evidence type="ECO:0000313" key="12">
    <source>
        <dbReference type="EMBL" id="QCI22278.1"/>
    </source>
</evidence>
<dbReference type="GO" id="GO:0000917">
    <property type="term" value="P:division septum assembly"/>
    <property type="evidence" value="ECO:0007669"/>
    <property type="project" value="UniProtKB-KW"/>
</dbReference>
<dbReference type="AlphaFoldDB" id="A0A4D6Y7S8"/>
<evidence type="ECO:0000256" key="1">
    <source>
        <dbReference type="ARBA" id="ARBA00001946"/>
    </source>
</evidence>
<evidence type="ECO:0000256" key="8">
    <source>
        <dbReference type="ARBA" id="ARBA00023210"/>
    </source>
</evidence>
<dbReference type="InterPro" id="IPR019987">
    <property type="entry name" value="GTP-bd_ribosome_bio_YsxC"/>
</dbReference>
<gene>
    <name evidence="10" type="primary">engB</name>
    <name evidence="12" type="ORF">D9V70_02225</name>
</gene>
<keyword evidence="9 10" id="KW-0131">Cell cycle</keyword>
<dbReference type="HAMAP" id="MF_00321">
    <property type="entry name" value="GTPase_EngB"/>
    <property type="match status" value="1"/>
</dbReference>
<evidence type="ECO:0000256" key="7">
    <source>
        <dbReference type="ARBA" id="ARBA00023134"/>
    </source>
</evidence>
<dbReference type="PANTHER" id="PTHR11649:SF13">
    <property type="entry name" value="ENGB-TYPE G DOMAIN-CONTAINING PROTEIN"/>
    <property type="match status" value="1"/>
</dbReference>
<reference evidence="12 13" key="2">
    <citation type="submission" date="2019-05" db="EMBL/GenBank/DDBJ databases">
        <title>Genome evolution of the obligate endosymbiont Buchnera aphidicola.</title>
        <authorList>
            <person name="Moran N.A."/>
        </authorList>
    </citation>
    <scope>NUCLEOTIDE SEQUENCE [LARGE SCALE GENOMIC DNA]</scope>
    <source>
        <strain evidence="12 13">Lps</strain>
    </source>
</reference>
<sequence length="207" mass="24276">MNLLNFHKTKFLKSYAKVADIDIQDGIEIAFFGCSNSGKSSAINALTNQNKLARCSKLPGRTQLINFFEVSSDFRIVDLPGYGYSKVSLLIKNKLKKIIYNYLKTRKQLKCLILLMDIRYPFKTLDQKIINIAMQNKIFVLVLLSKCDKVKIYQQNIQFKKVYEKLNLLLKNFFQIQLFSSHKKIGIRELEQKLNHWYNKYISFTII</sequence>
<feature type="domain" description="EngB-type G" evidence="11">
    <location>
        <begin position="25"/>
        <end position="200"/>
    </location>
</feature>
<dbReference type="GO" id="GO:0046872">
    <property type="term" value="F:metal ion binding"/>
    <property type="evidence" value="ECO:0007669"/>
    <property type="project" value="UniProtKB-KW"/>
</dbReference>
<protein>
    <recommendedName>
        <fullName evidence="10">Probable GTP-binding protein EngB</fullName>
    </recommendedName>
</protein>
<evidence type="ECO:0000256" key="3">
    <source>
        <dbReference type="ARBA" id="ARBA00022618"/>
    </source>
</evidence>
<keyword evidence="6" id="KW-0460">Magnesium</keyword>
<evidence type="ECO:0000313" key="13">
    <source>
        <dbReference type="Proteomes" id="UP000298564"/>
    </source>
</evidence>
<dbReference type="RefSeq" id="WP_158356119.1">
    <property type="nucleotide sequence ID" value="NZ_CP034870.1"/>
</dbReference>
<proteinExistence type="inferred from homology"/>
<dbReference type="Gene3D" id="3.40.50.300">
    <property type="entry name" value="P-loop containing nucleotide triphosphate hydrolases"/>
    <property type="match status" value="1"/>
</dbReference>
<comment type="function">
    <text evidence="10">Necessary for normal cell division and for the maintenance of normal septation.</text>
</comment>
<dbReference type="InterPro" id="IPR027417">
    <property type="entry name" value="P-loop_NTPase"/>
</dbReference>
<dbReference type="SUPFAM" id="SSF52540">
    <property type="entry name" value="P-loop containing nucleoside triphosphate hydrolases"/>
    <property type="match status" value="1"/>
</dbReference>
<evidence type="ECO:0000256" key="9">
    <source>
        <dbReference type="ARBA" id="ARBA00023306"/>
    </source>
</evidence>